<evidence type="ECO:0000256" key="2">
    <source>
        <dbReference type="SAM" id="Phobius"/>
    </source>
</evidence>
<dbReference type="InterPro" id="IPR045340">
    <property type="entry name" value="DUF6533"/>
</dbReference>
<keyword evidence="5" id="KW-1185">Reference proteome</keyword>
<dbReference type="Pfam" id="PF20151">
    <property type="entry name" value="DUF6533"/>
    <property type="match status" value="1"/>
</dbReference>
<feature type="transmembrane region" description="Helical" evidence="2">
    <location>
        <begin position="100"/>
        <end position="130"/>
    </location>
</feature>
<proteinExistence type="predicted"/>
<feature type="transmembrane region" description="Helical" evidence="2">
    <location>
        <begin position="12"/>
        <end position="35"/>
    </location>
</feature>
<reference evidence="4 5" key="1">
    <citation type="journal article" date="2012" name="Proc. Natl. Acad. Sci. U.S.A.">
        <title>Comparative genomics of Ceriporiopsis subvermispora and Phanerochaete chrysosporium provide insight into selective ligninolysis.</title>
        <authorList>
            <person name="Fernandez-Fueyo E."/>
            <person name="Ruiz-Duenas F.J."/>
            <person name="Ferreira P."/>
            <person name="Floudas D."/>
            <person name="Hibbett D.S."/>
            <person name="Canessa P."/>
            <person name="Larrondo L.F."/>
            <person name="James T.Y."/>
            <person name="Seelenfreund D."/>
            <person name="Lobos S."/>
            <person name="Polanco R."/>
            <person name="Tello M."/>
            <person name="Honda Y."/>
            <person name="Watanabe T."/>
            <person name="Watanabe T."/>
            <person name="Ryu J.S."/>
            <person name="Kubicek C.P."/>
            <person name="Schmoll M."/>
            <person name="Gaskell J."/>
            <person name="Hammel K.E."/>
            <person name="St John F.J."/>
            <person name="Vanden Wymelenberg A."/>
            <person name="Sabat G."/>
            <person name="Splinter BonDurant S."/>
            <person name="Syed K."/>
            <person name="Yadav J.S."/>
            <person name="Doddapaneni H."/>
            <person name="Subramanian V."/>
            <person name="Lavin J.L."/>
            <person name="Oguiza J.A."/>
            <person name="Perez G."/>
            <person name="Pisabarro A.G."/>
            <person name="Ramirez L."/>
            <person name="Santoyo F."/>
            <person name="Master E."/>
            <person name="Coutinho P.M."/>
            <person name="Henrissat B."/>
            <person name="Lombard V."/>
            <person name="Magnuson J.K."/>
            <person name="Kuees U."/>
            <person name="Hori C."/>
            <person name="Igarashi K."/>
            <person name="Samejima M."/>
            <person name="Held B.W."/>
            <person name="Barry K.W."/>
            <person name="LaButti K.M."/>
            <person name="Lapidus A."/>
            <person name="Lindquist E.A."/>
            <person name="Lucas S.M."/>
            <person name="Riley R."/>
            <person name="Salamov A.A."/>
            <person name="Hoffmeister D."/>
            <person name="Schwenk D."/>
            <person name="Hadar Y."/>
            <person name="Yarden O."/>
            <person name="de Vries R.P."/>
            <person name="Wiebenga A."/>
            <person name="Stenlid J."/>
            <person name="Eastwood D."/>
            <person name="Grigoriev I.V."/>
            <person name="Berka R.M."/>
            <person name="Blanchette R.A."/>
            <person name="Kersten P."/>
            <person name="Martinez A.T."/>
            <person name="Vicuna R."/>
            <person name="Cullen D."/>
        </authorList>
    </citation>
    <scope>NUCLEOTIDE SEQUENCE [LARGE SCALE GENOMIC DNA]</scope>
    <source>
        <strain evidence="4 5">B</strain>
    </source>
</reference>
<dbReference type="Proteomes" id="UP000016930">
    <property type="component" value="Unassembled WGS sequence"/>
</dbReference>
<keyword evidence="2" id="KW-1133">Transmembrane helix</keyword>
<protein>
    <recommendedName>
        <fullName evidence="3">DUF6533 domain-containing protein</fullName>
    </recommendedName>
</protein>
<sequence length="379" mass="41443">MSLVTGPAADQILSLVSSGVIGRYCVVASAALTVYDHICTIPQEVHFIWGCKLTSTVVLFYANRFLILVYAILNVILDFFPFRILDEPHSPLDAECELYIWLLVLSCTSSSYTTDALVLCLSVLWAAFSATRVYALSGGSRLLAFGVALLSLVPVGTNAYTSLYGINWQMINFPVLGPQLEIGARTAIIFADTMVLIITWSKTWATVRIAREHNVKMPVMTILLRDGTFYFIGLLSLNVLNIVGITTNAFTLATLFLTPLSSAIITHFLLNLRQVALDSDYDDNCPSFVREGPPEQLCSRASSLRVGSFLDHMGGSLAHGSEEDDIDAAWDNDVQQDRGYPPTGAQMMSGSEDSLVFQGHVPNDTAKDDEQADVRPLAV</sequence>
<evidence type="ECO:0000259" key="3">
    <source>
        <dbReference type="Pfam" id="PF20151"/>
    </source>
</evidence>
<feature type="transmembrane region" description="Helical" evidence="2">
    <location>
        <begin position="142"/>
        <end position="162"/>
    </location>
</feature>
<feature type="transmembrane region" description="Helical" evidence="2">
    <location>
        <begin position="182"/>
        <end position="201"/>
    </location>
</feature>
<keyword evidence="2" id="KW-0472">Membrane</keyword>
<feature type="transmembrane region" description="Helical" evidence="2">
    <location>
        <begin position="249"/>
        <end position="270"/>
    </location>
</feature>
<evidence type="ECO:0000313" key="4">
    <source>
        <dbReference type="EMBL" id="EMD33242.1"/>
    </source>
</evidence>
<feature type="region of interest" description="Disordered" evidence="1">
    <location>
        <begin position="335"/>
        <end position="379"/>
    </location>
</feature>
<evidence type="ECO:0000313" key="5">
    <source>
        <dbReference type="Proteomes" id="UP000016930"/>
    </source>
</evidence>
<name>M2R4V6_CERS8</name>
<feature type="transmembrane region" description="Helical" evidence="2">
    <location>
        <begin position="56"/>
        <end position="80"/>
    </location>
</feature>
<dbReference type="HOGENOM" id="CLU_053360_1_2_1"/>
<dbReference type="OrthoDB" id="2754842at2759"/>
<feature type="transmembrane region" description="Helical" evidence="2">
    <location>
        <begin position="222"/>
        <end position="243"/>
    </location>
</feature>
<dbReference type="AlphaFoldDB" id="M2R4V6"/>
<feature type="domain" description="DUF6533" evidence="3">
    <location>
        <begin position="24"/>
        <end position="69"/>
    </location>
</feature>
<keyword evidence="2" id="KW-0812">Transmembrane</keyword>
<evidence type="ECO:0000256" key="1">
    <source>
        <dbReference type="SAM" id="MobiDB-lite"/>
    </source>
</evidence>
<accession>M2R4V6</accession>
<gene>
    <name evidence="4" type="ORF">CERSUDRAFT_98836</name>
</gene>
<organism evidence="4 5">
    <name type="scientific">Ceriporiopsis subvermispora (strain B)</name>
    <name type="common">White-rot fungus</name>
    <name type="synonym">Gelatoporia subvermispora</name>
    <dbReference type="NCBI Taxonomy" id="914234"/>
    <lineage>
        <taxon>Eukaryota</taxon>
        <taxon>Fungi</taxon>
        <taxon>Dikarya</taxon>
        <taxon>Basidiomycota</taxon>
        <taxon>Agaricomycotina</taxon>
        <taxon>Agaricomycetes</taxon>
        <taxon>Polyporales</taxon>
        <taxon>Gelatoporiaceae</taxon>
        <taxon>Gelatoporia</taxon>
    </lineage>
</organism>
<dbReference type="EMBL" id="KB445807">
    <property type="protein sequence ID" value="EMD33242.1"/>
    <property type="molecule type" value="Genomic_DNA"/>
</dbReference>